<dbReference type="eggNOG" id="COG2205">
    <property type="taxonomic scope" value="Bacteria"/>
</dbReference>
<dbReference type="InterPro" id="IPR029016">
    <property type="entry name" value="GAF-like_dom_sf"/>
</dbReference>
<keyword evidence="3" id="KW-1185">Reference proteome</keyword>
<gene>
    <name evidence="2" type="ORF">OB2597_11016</name>
</gene>
<keyword evidence="2" id="KW-0418">Kinase</keyword>
<evidence type="ECO:0000259" key="1">
    <source>
        <dbReference type="PROSITE" id="PS50109"/>
    </source>
</evidence>
<sequence>MHDLRELDVLDTEPEAEFDDVVQLASKICGVPISLISLVDAERQWFKASVGMDEPQTPVEQAICAHAILEDDYLEIGDTRLDPRTADNALVRGPEDLRFYAGAVLRSDRGHALGTLCVLDNKPNRLTDLQREALRVLARQVVAQLELRRALREAEVLRREVDHRVKNSLQSVSALTRMQARSATSEETREALDLTGRRIETVALLHQHLYCASADGAVDLADVVPRVARLLQQSMPAGIRIETEVTRVSLSAAHAAAVGVILNEFATNSAKHAFEAGGQGLIRFVIDRDGEDHVILTCSDNGRGMSSTSPRRGGLGLRIIEASAQQLGGPARIESDERGTVTTIRIALSDEN</sequence>
<name>A3TVX3_PSEBH</name>
<dbReference type="InterPro" id="IPR005467">
    <property type="entry name" value="His_kinase_dom"/>
</dbReference>
<dbReference type="Pfam" id="PF01590">
    <property type="entry name" value="GAF"/>
    <property type="match status" value="1"/>
</dbReference>
<proteinExistence type="predicted"/>
<dbReference type="HOGENOM" id="CLU_000445_114_44_5"/>
<dbReference type="SMART" id="SM00387">
    <property type="entry name" value="HATPase_c"/>
    <property type="match status" value="1"/>
</dbReference>
<evidence type="ECO:0000313" key="3">
    <source>
        <dbReference type="Proteomes" id="UP000004318"/>
    </source>
</evidence>
<dbReference type="InterPro" id="IPR003018">
    <property type="entry name" value="GAF"/>
</dbReference>
<dbReference type="SUPFAM" id="SSF55781">
    <property type="entry name" value="GAF domain-like"/>
    <property type="match status" value="1"/>
</dbReference>
<dbReference type="GO" id="GO:0016301">
    <property type="term" value="F:kinase activity"/>
    <property type="evidence" value="ECO:0007669"/>
    <property type="project" value="UniProtKB-KW"/>
</dbReference>
<dbReference type="Pfam" id="PF02518">
    <property type="entry name" value="HATPase_c"/>
    <property type="match status" value="1"/>
</dbReference>
<dbReference type="InterPro" id="IPR036890">
    <property type="entry name" value="HATPase_C_sf"/>
</dbReference>
<dbReference type="EMBL" id="AAMO01000003">
    <property type="protein sequence ID" value="EAQ03769.1"/>
    <property type="molecule type" value="Genomic_DNA"/>
</dbReference>
<organism evidence="2 3">
    <name type="scientific">Pseudooceanicola batsensis (strain ATCC BAA-863 / DSM 15984 / KCTC 12145 / HTCC2597)</name>
    <name type="common">Oceanicola batsensis</name>
    <dbReference type="NCBI Taxonomy" id="252305"/>
    <lineage>
        <taxon>Bacteria</taxon>
        <taxon>Pseudomonadati</taxon>
        <taxon>Pseudomonadota</taxon>
        <taxon>Alphaproteobacteria</taxon>
        <taxon>Rhodobacterales</taxon>
        <taxon>Paracoccaceae</taxon>
        <taxon>Pseudooceanicola</taxon>
    </lineage>
</organism>
<dbReference type="Proteomes" id="UP000004318">
    <property type="component" value="Unassembled WGS sequence"/>
</dbReference>
<dbReference type="STRING" id="252305.OB2597_11016"/>
<accession>A3TVX3</accession>
<dbReference type="SMART" id="SM00065">
    <property type="entry name" value="GAF"/>
    <property type="match status" value="1"/>
</dbReference>
<keyword evidence="2" id="KW-0808">Transferase</keyword>
<protein>
    <submittedName>
        <fullName evidence="2">Sensor histidine kinase</fullName>
    </submittedName>
</protein>
<evidence type="ECO:0000313" key="2">
    <source>
        <dbReference type="EMBL" id="EAQ03769.1"/>
    </source>
</evidence>
<feature type="domain" description="Histidine kinase" evidence="1">
    <location>
        <begin position="160"/>
        <end position="350"/>
    </location>
</feature>
<dbReference type="Pfam" id="PF07568">
    <property type="entry name" value="HisKA_2"/>
    <property type="match status" value="1"/>
</dbReference>
<dbReference type="PROSITE" id="PS50109">
    <property type="entry name" value="HIS_KIN"/>
    <property type="match status" value="1"/>
</dbReference>
<dbReference type="InterPro" id="IPR003594">
    <property type="entry name" value="HATPase_dom"/>
</dbReference>
<dbReference type="PANTHER" id="PTHR43102:SF2">
    <property type="entry name" value="GAF DOMAIN-CONTAINING PROTEIN"/>
    <property type="match status" value="1"/>
</dbReference>
<dbReference type="Gene3D" id="3.30.450.40">
    <property type="match status" value="1"/>
</dbReference>
<dbReference type="SUPFAM" id="SSF55874">
    <property type="entry name" value="ATPase domain of HSP90 chaperone/DNA topoisomerase II/histidine kinase"/>
    <property type="match status" value="1"/>
</dbReference>
<comment type="caution">
    <text evidence="2">The sequence shown here is derived from an EMBL/GenBank/DDBJ whole genome shotgun (WGS) entry which is preliminary data.</text>
</comment>
<reference evidence="2 3" key="1">
    <citation type="journal article" date="2010" name="J. Bacteriol.">
        <title>Genome sequences of Oceanicola granulosus HTCC2516(T) and Oceanicola batsensis HTCC2597(TDelta).</title>
        <authorList>
            <person name="Thrash J.C."/>
            <person name="Cho J.C."/>
            <person name="Vergin K.L."/>
            <person name="Giovannoni S.J."/>
        </authorList>
    </citation>
    <scope>NUCLEOTIDE SEQUENCE [LARGE SCALE GENOMIC DNA]</scope>
    <source>
        <strain evidence="3">ATCC BAA-863 / DSM 15984 / KCTC 12145 / HTCC2597</strain>
    </source>
</reference>
<dbReference type="PANTHER" id="PTHR43102">
    <property type="entry name" value="SLR1143 PROTEIN"/>
    <property type="match status" value="1"/>
</dbReference>
<dbReference type="AlphaFoldDB" id="A3TVX3"/>
<dbReference type="InterPro" id="IPR011495">
    <property type="entry name" value="Sig_transdc_His_kin_sub2_dim/P"/>
</dbReference>
<dbReference type="Gene3D" id="3.30.565.10">
    <property type="entry name" value="Histidine kinase-like ATPase, C-terminal domain"/>
    <property type="match status" value="1"/>
</dbReference>